<keyword evidence="1" id="KW-0808">Transferase</keyword>
<feature type="region of interest" description="Disordered" evidence="9">
    <location>
        <begin position="242"/>
        <end position="263"/>
    </location>
</feature>
<evidence type="ECO:0000259" key="10">
    <source>
        <dbReference type="Pfam" id="PF13847"/>
    </source>
</evidence>
<dbReference type="Pfam" id="PF13847">
    <property type="entry name" value="Methyltransf_31"/>
    <property type="match status" value="1"/>
</dbReference>
<reference evidence="11" key="1">
    <citation type="submission" date="2022-11" db="EMBL/GenBank/DDBJ databases">
        <authorList>
            <person name="Petersen C."/>
        </authorList>
    </citation>
    <scope>NUCLEOTIDE SEQUENCE</scope>
    <source>
        <strain evidence="11">IBT 30761</strain>
    </source>
</reference>
<dbReference type="PANTHER" id="PTHR43675:SF8">
    <property type="entry name" value="ARSENITE METHYLTRANSFERASE"/>
    <property type="match status" value="1"/>
</dbReference>
<proteinExistence type="inferred from homology"/>
<gene>
    <name evidence="11" type="ORF">N7532_010324</name>
</gene>
<protein>
    <recommendedName>
        <fullName evidence="5">Arsenite methyltransferase</fullName>
        <ecNumber evidence="4">2.1.1.137</ecNumber>
    </recommendedName>
</protein>
<evidence type="ECO:0000256" key="8">
    <source>
        <dbReference type="ARBA" id="ARBA00048428"/>
    </source>
</evidence>
<organism evidence="11 12">
    <name type="scientific">Penicillium argentinense</name>
    <dbReference type="NCBI Taxonomy" id="1131581"/>
    <lineage>
        <taxon>Eukaryota</taxon>
        <taxon>Fungi</taxon>
        <taxon>Dikarya</taxon>
        <taxon>Ascomycota</taxon>
        <taxon>Pezizomycotina</taxon>
        <taxon>Eurotiomycetes</taxon>
        <taxon>Eurotiomycetidae</taxon>
        <taxon>Eurotiales</taxon>
        <taxon>Aspergillaceae</taxon>
        <taxon>Penicillium</taxon>
    </lineage>
</organism>
<keyword evidence="2" id="KW-0949">S-adenosyl-L-methionine</keyword>
<comment type="catalytic activity">
    <reaction evidence="6">
        <text>arsenic triglutathione + [thioredoxin]-dithiol + S-adenosyl-L-methionine + 2 H2O = methylarsonous acid + [thioredoxin]-disulfide + 3 glutathione + S-adenosyl-L-homocysteine + H(+)</text>
        <dbReference type="Rhea" id="RHEA:69460"/>
        <dbReference type="Rhea" id="RHEA-COMP:10698"/>
        <dbReference type="Rhea" id="RHEA-COMP:10700"/>
        <dbReference type="ChEBI" id="CHEBI:15377"/>
        <dbReference type="ChEBI" id="CHEBI:15378"/>
        <dbReference type="ChEBI" id="CHEBI:17826"/>
        <dbReference type="ChEBI" id="CHEBI:29950"/>
        <dbReference type="ChEBI" id="CHEBI:50058"/>
        <dbReference type="ChEBI" id="CHEBI:57856"/>
        <dbReference type="ChEBI" id="CHEBI:57925"/>
        <dbReference type="ChEBI" id="CHEBI:59789"/>
        <dbReference type="ChEBI" id="CHEBI:183640"/>
        <dbReference type="EC" id="2.1.1.137"/>
    </reaction>
</comment>
<keyword evidence="11" id="KW-0489">Methyltransferase</keyword>
<evidence type="ECO:0000256" key="4">
    <source>
        <dbReference type="ARBA" id="ARBA00034521"/>
    </source>
</evidence>
<evidence type="ECO:0000256" key="2">
    <source>
        <dbReference type="ARBA" id="ARBA00022691"/>
    </source>
</evidence>
<dbReference type="GO" id="GO:0032259">
    <property type="term" value="P:methylation"/>
    <property type="evidence" value="ECO:0007669"/>
    <property type="project" value="UniProtKB-KW"/>
</dbReference>
<dbReference type="PANTHER" id="PTHR43675">
    <property type="entry name" value="ARSENITE METHYLTRANSFERASE"/>
    <property type="match status" value="1"/>
</dbReference>
<name>A0A9W9EPC8_9EURO</name>
<comment type="catalytic activity">
    <reaction evidence="7">
        <text>arsenic triglutathione + 2 [thioredoxin]-dithiol + 2 S-adenosyl-L-methionine + H2O = dimethylarsinous acid + 2 [thioredoxin]-disulfide + 3 glutathione + 2 S-adenosyl-L-homocysteine + 2 H(+)</text>
        <dbReference type="Rhea" id="RHEA:69464"/>
        <dbReference type="Rhea" id="RHEA-COMP:10698"/>
        <dbReference type="Rhea" id="RHEA-COMP:10700"/>
        <dbReference type="ChEBI" id="CHEBI:15377"/>
        <dbReference type="ChEBI" id="CHEBI:15378"/>
        <dbReference type="ChEBI" id="CHEBI:23808"/>
        <dbReference type="ChEBI" id="CHEBI:29950"/>
        <dbReference type="ChEBI" id="CHEBI:50058"/>
        <dbReference type="ChEBI" id="CHEBI:57856"/>
        <dbReference type="ChEBI" id="CHEBI:57925"/>
        <dbReference type="ChEBI" id="CHEBI:59789"/>
        <dbReference type="ChEBI" id="CHEBI:183640"/>
        <dbReference type="EC" id="2.1.1.137"/>
    </reaction>
</comment>
<evidence type="ECO:0000256" key="5">
    <source>
        <dbReference type="ARBA" id="ARBA00034545"/>
    </source>
</evidence>
<keyword evidence="12" id="KW-1185">Reference proteome</keyword>
<comment type="caution">
    <text evidence="11">The sequence shown here is derived from an EMBL/GenBank/DDBJ whole genome shotgun (WGS) entry which is preliminary data.</text>
</comment>
<evidence type="ECO:0000313" key="12">
    <source>
        <dbReference type="Proteomes" id="UP001149074"/>
    </source>
</evidence>
<dbReference type="CDD" id="cd02440">
    <property type="entry name" value="AdoMet_MTases"/>
    <property type="match status" value="1"/>
</dbReference>
<dbReference type="AlphaFoldDB" id="A0A9W9EPC8"/>
<accession>A0A9W9EPC8</accession>
<dbReference type="NCBIfam" id="NF008823">
    <property type="entry name" value="PRK11873.1"/>
    <property type="match status" value="1"/>
</dbReference>
<dbReference type="InterPro" id="IPR025714">
    <property type="entry name" value="Methyltranfer_dom"/>
</dbReference>
<dbReference type="GO" id="GO:0030791">
    <property type="term" value="F:arsenite methyltransferase activity"/>
    <property type="evidence" value="ECO:0007669"/>
    <property type="project" value="UniProtKB-EC"/>
</dbReference>
<sequence length="282" mass="30733">MDPQKIYTEVQTRYGHLADEISATRQSTNEKIANAFGYSASDLESIPLDANLGVSCGNPVAVAKLREGETVVDLGSGGGLDVLLAARKVGVKGKAIGVDMTRSMINLARKNAAKANLRNTHFIESPITSIPLPDSSTDCIISNCVINLVPSAEKHLVFAEMFRILKPGGRVAVSDILARRELPWDLVENMALYMGCIAGARRVCEYEEFLKGVGFQDILIVDTEKDLNAYKDLVQSQAQTGCCSQSNSKSNENENEQKSETRPAEINFNDWAGSFQIYAIKP</sequence>
<comment type="similarity">
    <text evidence="3">Belongs to the methyltransferase superfamily. Arsenite methyltransferase family.</text>
</comment>
<evidence type="ECO:0000256" key="1">
    <source>
        <dbReference type="ARBA" id="ARBA00022679"/>
    </source>
</evidence>
<dbReference type="EMBL" id="JAPQKI010000010">
    <property type="protein sequence ID" value="KAJ5085553.1"/>
    <property type="molecule type" value="Genomic_DNA"/>
</dbReference>
<dbReference type="InterPro" id="IPR029063">
    <property type="entry name" value="SAM-dependent_MTases_sf"/>
</dbReference>
<dbReference type="InterPro" id="IPR026669">
    <property type="entry name" value="Arsenite_MeTrfase-like"/>
</dbReference>
<evidence type="ECO:0000313" key="11">
    <source>
        <dbReference type="EMBL" id="KAJ5085553.1"/>
    </source>
</evidence>
<dbReference type="OrthoDB" id="10017101at2759"/>
<evidence type="ECO:0000256" key="9">
    <source>
        <dbReference type="SAM" id="MobiDB-lite"/>
    </source>
</evidence>
<reference evidence="11" key="2">
    <citation type="journal article" date="2023" name="IMA Fungus">
        <title>Comparative genomic study of the Penicillium genus elucidates a diverse pangenome and 15 lateral gene transfer events.</title>
        <authorList>
            <person name="Petersen C."/>
            <person name="Sorensen T."/>
            <person name="Nielsen M.R."/>
            <person name="Sondergaard T.E."/>
            <person name="Sorensen J.L."/>
            <person name="Fitzpatrick D.A."/>
            <person name="Frisvad J.C."/>
            <person name="Nielsen K.L."/>
        </authorList>
    </citation>
    <scope>NUCLEOTIDE SEQUENCE</scope>
    <source>
        <strain evidence="11">IBT 30761</strain>
    </source>
</reference>
<dbReference type="GeneID" id="81361794"/>
<feature type="compositionally biased region" description="Basic and acidic residues" evidence="9">
    <location>
        <begin position="251"/>
        <end position="263"/>
    </location>
</feature>
<comment type="catalytic activity">
    <reaction evidence="8">
        <text>arsenic triglutathione + 3 [thioredoxin]-dithiol + 3 S-adenosyl-L-methionine = trimethylarsine + 3 [thioredoxin]-disulfide + 3 glutathione + 3 S-adenosyl-L-homocysteine + 3 H(+)</text>
        <dbReference type="Rhea" id="RHEA:69432"/>
        <dbReference type="Rhea" id="RHEA-COMP:10698"/>
        <dbReference type="Rhea" id="RHEA-COMP:10700"/>
        <dbReference type="ChEBI" id="CHEBI:15378"/>
        <dbReference type="ChEBI" id="CHEBI:27130"/>
        <dbReference type="ChEBI" id="CHEBI:29950"/>
        <dbReference type="ChEBI" id="CHEBI:50058"/>
        <dbReference type="ChEBI" id="CHEBI:57856"/>
        <dbReference type="ChEBI" id="CHEBI:57925"/>
        <dbReference type="ChEBI" id="CHEBI:59789"/>
        <dbReference type="ChEBI" id="CHEBI:183640"/>
        <dbReference type="EC" id="2.1.1.137"/>
    </reaction>
</comment>
<dbReference type="RefSeq" id="XP_056470231.1">
    <property type="nucleotide sequence ID" value="XM_056622815.1"/>
</dbReference>
<evidence type="ECO:0000256" key="6">
    <source>
        <dbReference type="ARBA" id="ARBA00047941"/>
    </source>
</evidence>
<dbReference type="Proteomes" id="UP001149074">
    <property type="component" value="Unassembled WGS sequence"/>
</dbReference>
<evidence type="ECO:0000256" key="7">
    <source>
        <dbReference type="ARBA" id="ARBA00047943"/>
    </source>
</evidence>
<evidence type="ECO:0000256" key="3">
    <source>
        <dbReference type="ARBA" id="ARBA00034487"/>
    </source>
</evidence>
<dbReference type="Gene3D" id="3.40.50.150">
    <property type="entry name" value="Vaccinia Virus protein VP39"/>
    <property type="match status" value="1"/>
</dbReference>
<feature type="domain" description="Methyltransferase" evidence="10">
    <location>
        <begin position="67"/>
        <end position="203"/>
    </location>
</feature>
<dbReference type="EC" id="2.1.1.137" evidence="4"/>
<dbReference type="SUPFAM" id="SSF53335">
    <property type="entry name" value="S-adenosyl-L-methionine-dependent methyltransferases"/>
    <property type="match status" value="1"/>
</dbReference>